<dbReference type="EMBL" id="JAKLMC020000034">
    <property type="protein sequence ID" value="KAK5949545.1"/>
    <property type="molecule type" value="Genomic_DNA"/>
</dbReference>
<reference evidence="2 3" key="1">
    <citation type="submission" date="2022-12" db="EMBL/GenBank/DDBJ databases">
        <title>Genomic features and morphological characterization of a novel Knufia sp. strain isolated from spacecraft assembly facility.</title>
        <authorList>
            <person name="Teixeira M."/>
            <person name="Chander A.M."/>
            <person name="Stajich J.E."/>
            <person name="Venkateswaran K."/>
        </authorList>
    </citation>
    <scope>NUCLEOTIDE SEQUENCE [LARGE SCALE GENOMIC DNA]</scope>
    <source>
        <strain evidence="2 3">FJI-L2-BK-P2</strain>
    </source>
</reference>
<gene>
    <name evidence="2" type="ORF">OHC33_009352</name>
</gene>
<evidence type="ECO:0000256" key="1">
    <source>
        <dbReference type="SAM" id="MobiDB-lite"/>
    </source>
</evidence>
<dbReference type="PANTHER" id="PTHR38703:SF1">
    <property type="entry name" value="ALLERGEN"/>
    <property type="match status" value="1"/>
</dbReference>
<evidence type="ECO:0000313" key="3">
    <source>
        <dbReference type="Proteomes" id="UP001316803"/>
    </source>
</evidence>
<protein>
    <recommendedName>
        <fullName evidence="4">Allergen</fullName>
    </recommendedName>
</protein>
<accession>A0AAN8EH88</accession>
<feature type="compositionally biased region" description="Low complexity" evidence="1">
    <location>
        <begin position="255"/>
        <end position="265"/>
    </location>
</feature>
<dbReference type="AlphaFoldDB" id="A0AAN8EH88"/>
<evidence type="ECO:0000313" key="2">
    <source>
        <dbReference type="EMBL" id="KAK5949545.1"/>
    </source>
</evidence>
<keyword evidence="3" id="KW-1185">Reference proteome</keyword>
<proteinExistence type="predicted"/>
<organism evidence="2 3">
    <name type="scientific">Knufia fluminis</name>
    <dbReference type="NCBI Taxonomy" id="191047"/>
    <lineage>
        <taxon>Eukaryota</taxon>
        <taxon>Fungi</taxon>
        <taxon>Dikarya</taxon>
        <taxon>Ascomycota</taxon>
        <taxon>Pezizomycotina</taxon>
        <taxon>Eurotiomycetes</taxon>
        <taxon>Chaetothyriomycetidae</taxon>
        <taxon>Chaetothyriales</taxon>
        <taxon>Trichomeriaceae</taxon>
        <taxon>Knufia</taxon>
    </lineage>
</organism>
<feature type="region of interest" description="Disordered" evidence="1">
    <location>
        <begin position="211"/>
        <end position="328"/>
    </location>
</feature>
<comment type="caution">
    <text evidence="2">The sequence shown here is derived from an EMBL/GenBank/DDBJ whole genome shotgun (WGS) entry which is preliminary data.</text>
</comment>
<feature type="compositionally biased region" description="Low complexity" evidence="1">
    <location>
        <begin position="224"/>
        <end position="240"/>
    </location>
</feature>
<sequence>MEAAKNFVAQHTARTGHFTDVEEVVRPAVTWEHVYPTRDEVVTEAVDREVHLDHYHTTVQPLSHHETLPTKHTHNLLPAKEARFEHDDVEATKRLAADLAAHFKDTLVVEPTTHSTAQLPTVVGEHWHHHVHEVVQPIIYKETIQEEVVHTTIPIHEVHHNRAEHHTMSQLPVKSMEEFQATAHRAPQHETYDGVPRPYNEKLATTIEKLGLGHTITPPRAVPTSITTTSTTTNTNTNVSHEPRTPVNQRFRRNSSVSSSSSASSTRDPMTPKTPRSPVFRSRHEKMPSNGATQPVKVVGADGADMSPRSSNESTGRRGFLGRLSGRA</sequence>
<feature type="compositionally biased region" description="Low complexity" evidence="1">
    <location>
        <begin position="317"/>
        <end position="328"/>
    </location>
</feature>
<name>A0AAN8EH88_9EURO</name>
<evidence type="ECO:0008006" key="4">
    <source>
        <dbReference type="Google" id="ProtNLM"/>
    </source>
</evidence>
<dbReference type="Proteomes" id="UP001316803">
    <property type="component" value="Unassembled WGS sequence"/>
</dbReference>
<dbReference type="PANTHER" id="PTHR38703">
    <property type="entry name" value="CHROMOSOME 8, WHOLE GENOME SHOTGUN SEQUENCE"/>
    <property type="match status" value="1"/>
</dbReference>